<dbReference type="PANTHER" id="PTHR43228">
    <property type="entry name" value="TWO-COMPONENT RESPONSE REGULATOR"/>
    <property type="match status" value="1"/>
</dbReference>
<dbReference type="AlphaFoldDB" id="A0A7D5RF79"/>
<evidence type="ECO:0000313" key="2">
    <source>
        <dbReference type="EMBL" id="QLH07961.1"/>
    </source>
</evidence>
<dbReference type="RefSeq" id="WP_179370717.1">
    <property type="nucleotide sequence ID" value="NZ_CP026995.1"/>
</dbReference>
<organism evidence="2 3">
    <name type="scientific">Nitrosopumilus ureiphilus</name>
    <dbReference type="NCBI Taxonomy" id="1470067"/>
    <lineage>
        <taxon>Archaea</taxon>
        <taxon>Nitrososphaerota</taxon>
        <taxon>Nitrososphaeria</taxon>
        <taxon>Nitrosopumilales</taxon>
        <taxon>Nitrosopumilaceae</taxon>
        <taxon>Nitrosopumilus</taxon>
    </lineage>
</organism>
<dbReference type="InterPro" id="IPR052048">
    <property type="entry name" value="ST_Response_Regulator"/>
</dbReference>
<dbReference type="SUPFAM" id="SSF52172">
    <property type="entry name" value="CheY-like"/>
    <property type="match status" value="1"/>
</dbReference>
<dbReference type="Gene3D" id="3.40.50.2300">
    <property type="match status" value="1"/>
</dbReference>
<dbReference type="GO" id="GO:0000160">
    <property type="term" value="P:phosphorelay signal transduction system"/>
    <property type="evidence" value="ECO:0007669"/>
    <property type="project" value="InterPro"/>
</dbReference>
<evidence type="ECO:0000313" key="3">
    <source>
        <dbReference type="Proteomes" id="UP000509478"/>
    </source>
</evidence>
<name>A0A7D5RF79_9ARCH</name>
<dbReference type="OrthoDB" id="2830at2157"/>
<dbReference type="Pfam" id="PF00072">
    <property type="entry name" value="Response_reg"/>
    <property type="match status" value="1"/>
</dbReference>
<dbReference type="InterPro" id="IPR011006">
    <property type="entry name" value="CheY-like_superfamily"/>
</dbReference>
<evidence type="ECO:0000259" key="1">
    <source>
        <dbReference type="PROSITE" id="PS50110"/>
    </source>
</evidence>
<dbReference type="SMART" id="SM00448">
    <property type="entry name" value="REC"/>
    <property type="match status" value="1"/>
</dbReference>
<gene>
    <name evidence="2" type="ORF">C5F50_07030</name>
</gene>
<dbReference type="PROSITE" id="PS50110">
    <property type="entry name" value="RESPONSE_REGULATORY"/>
    <property type="match status" value="1"/>
</dbReference>
<sequence length="129" mass="14740">MTNVIVIDDDFDTMEVFSEFLMLRGIEVIGKGENGLEGVILYEEKHPDIVFSDMWMPEYDGFYLLSTLKNAYPDSKVIMVTADLTQETNRKLKELNADGVIFKPFKIEHIMGAINKVSNNDKQIVSCRL</sequence>
<protein>
    <submittedName>
        <fullName evidence="2">Response regulator</fullName>
    </submittedName>
</protein>
<proteinExistence type="predicted"/>
<dbReference type="KEGG" id="nue:C5F50_07030"/>
<dbReference type="PANTHER" id="PTHR43228:SF1">
    <property type="entry name" value="TWO-COMPONENT RESPONSE REGULATOR ARR22"/>
    <property type="match status" value="1"/>
</dbReference>
<dbReference type="InterPro" id="IPR001789">
    <property type="entry name" value="Sig_transdc_resp-reg_receiver"/>
</dbReference>
<dbReference type="GeneID" id="56067837"/>
<dbReference type="EMBL" id="CP026995">
    <property type="protein sequence ID" value="QLH07961.1"/>
    <property type="molecule type" value="Genomic_DNA"/>
</dbReference>
<feature type="domain" description="Response regulatory" evidence="1">
    <location>
        <begin position="3"/>
        <end position="118"/>
    </location>
</feature>
<keyword evidence="3" id="KW-1185">Reference proteome</keyword>
<dbReference type="Proteomes" id="UP000509478">
    <property type="component" value="Chromosome"/>
</dbReference>
<accession>A0A7D5RF79</accession>
<reference evidence="2 3" key="1">
    <citation type="submission" date="2018-02" db="EMBL/GenBank/DDBJ databases">
        <title>Complete genome of Nitrosopumilus ureaphilus PS0.</title>
        <authorList>
            <person name="Qin W."/>
            <person name="Zheng Y."/>
            <person name="Stahl D.A."/>
        </authorList>
    </citation>
    <scope>NUCLEOTIDE SEQUENCE [LARGE SCALE GENOMIC DNA]</scope>
    <source>
        <strain evidence="2 3">PS0</strain>
    </source>
</reference>